<accession>A0A0C5W0I8</accession>
<dbReference type="Pfam" id="PF09697">
    <property type="entry name" value="Porph_ging"/>
    <property type="match status" value="1"/>
</dbReference>
<dbReference type="HOGENOM" id="CLU_085659_0_0_10"/>
<evidence type="ECO:0000313" key="1">
    <source>
        <dbReference type="EMBL" id="AJR04781.1"/>
    </source>
</evidence>
<dbReference type="RefSeq" id="WP_044637678.1">
    <property type="nucleotide sequence ID" value="NZ_CP007202.1"/>
</dbReference>
<dbReference type="AlphaFoldDB" id="A0A0C5W0I8"/>
<dbReference type="KEGG" id="sze:AW14_04305"/>
<gene>
    <name evidence="1" type="ORF">AW14_04305</name>
</gene>
<organism evidence="1 2">
    <name type="scientific">Siansivirga zeaxanthinifaciens CC-SAMT-1</name>
    <dbReference type="NCBI Taxonomy" id="1454006"/>
    <lineage>
        <taxon>Bacteria</taxon>
        <taxon>Pseudomonadati</taxon>
        <taxon>Bacteroidota</taxon>
        <taxon>Flavobacteriia</taxon>
        <taxon>Flavobacteriales</taxon>
        <taxon>Flavobacteriaceae</taxon>
        <taxon>Siansivirga</taxon>
    </lineage>
</organism>
<sequence length="249" mass="28889">MKKIILHFFFALFTLVVLGQNNITLVKYKVDMNLEDLQLNNKKYNSSQNKAIQSNYKNYSELEYTLLFNSNESLFYLSDSIVGLAKDYDKASINKRKIITIEKNKKYYKNLIKNQVIYTTKVSGESLLINSSLNILEWKLLNEKKQIGKYNCYKAILTKGNDLLGYNKNMIITAWYSSELPVPFGPMHFGDLPGLILELQLGRKVYYVDSIKFKNNATIKPLTEGTPMSLEKYSQFIHSFFDDQFGKKN</sequence>
<dbReference type="STRING" id="1454006.AW14_04305"/>
<evidence type="ECO:0000313" key="2">
    <source>
        <dbReference type="Proteomes" id="UP000032229"/>
    </source>
</evidence>
<dbReference type="InterPro" id="IPR005901">
    <property type="entry name" value="GLPGLI"/>
</dbReference>
<reference evidence="1 2" key="1">
    <citation type="submission" date="2014-02" db="EMBL/GenBank/DDBJ databases">
        <authorList>
            <person name="Young C.-C."/>
            <person name="Hameed A."/>
            <person name="Huang H.-C."/>
            <person name="Shahina M."/>
        </authorList>
    </citation>
    <scope>NUCLEOTIDE SEQUENCE [LARGE SCALE GENOMIC DNA]</scope>
    <source>
        <strain evidence="1 2">CC-SAMT-1</strain>
    </source>
</reference>
<keyword evidence="2" id="KW-1185">Reference proteome</keyword>
<protein>
    <recommendedName>
        <fullName evidence="3">GLPGLI family protein</fullName>
    </recommendedName>
</protein>
<name>A0A0C5W0I8_9FLAO</name>
<proteinExistence type="predicted"/>
<dbReference type="OrthoDB" id="713598at2"/>
<evidence type="ECO:0008006" key="3">
    <source>
        <dbReference type="Google" id="ProtNLM"/>
    </source>
</evidence>
<dbReference type="NCBIfam" id="TIGR01200">
    <property type="entry name" value="GLPGLI"/>
    <property type="match status" value="1"/>
</dbReference>
<dbReference type="EMBL" id="CP007202">
    <property type="protein sequence ID" value="AJR04781.1"/>
    <property type="molecule type" value="Genomic_DNA"/>
</dbReference>
<dbReference type="Proteomes" id="UP000032229">
    <property type="component" value="Chromosome"/>
</dbReference>